<evidence type="ECO:0000313" key="5">
    <source>
        <dbReference type="Proteomes" id="UP001597197"/>
    </source>
</evidence>
<dbReference type="Proteomes" id="UP001597197">
    <property type="component" value="Unassembled WGS sequence"/>
</dbReference>
<name>A0ABW4QUS4_9BACT</name>
<evidence type="ECO:0000259" key="2">
    <source>
        <dbReference type="Pfam" id="PF14339"/>
    </source>
</evidence>
<gene>
    <name evidence="4" type="ORF">ACFSDX_13025</name>
</gene>
<proteinExistence type="predicted"/>
<organism evidence="4 5">
    <name type="scientific">Hymenobacter bucti</name>
    <dbReference type="NCBI Taxonomy" id="1844114"/>
    <lineage>
        <taxon>Bacteria</taxon>
        <taxon>Pseudomonadati</taxon>
        <taxon>Bacteroidota</taxon>
        <taxon>Cytophagia</taxon>
        <taxon>Cytophagales</taxon>
        <taxon>Hymenobacteraceae</taxon>
        <taxon>Hymenobacter</taxon>
    </lineage>
</organism>
<dbReference type="InterPro" id="IPR026444">
    <property type="entry name" value="Secre_tail"/>
</dbReference>
<feature type="domain" description="DUF4394" evidence="2">
    <location>
        <begin position="66"/>
        <end position="311"/>
    </location>
</feature>
<dbReference type="RefSeq" id="WP_382314170.1">
    <property type="nucleotide sequence ID" value="NZ_JBHUFD010000005.1"/>
</dbReference>
<keyword evidence="1" id="KW-0732">Signal</keyword>
<feature type="signal peptide" evidence="1">
    <location>
        <begin position="1"/>
        <end position="33"/>
    </location>
</feature>
<dbReference type="InterPro" id="IPR025507">
    <property type="entry name" value="DUF4394"/>
</dbReference>
<feature type="domain" description="DUF4394" evidence="2">
    <location>
        <begin position="334"/>
        <end position="580"/>
    </location>
</feature>
<protein>
    <submittedName>
        <fullName evidence="4">DUF4394 domain-containing protein</fullName>
    </submittedName>
</protein>
<feature type="chain" id="PRO_5047462747" evidence="1">
    <location>
        <begin position="34"/>
        <end position="1213"/>
    </location>
</feature>
<dbReference type="NCBIfam" id="TIGR04183">
    <property type="entry name" value="Por_Secre_tail"/>
    <property type="match status" value="1"/>
</dbReference>
<reference evidence="5" key="1">
    <citation type="journal article" date="2019" name="Int. J. Syst. Evol. Microbiol.">
        <title>The Global Catalogue of Microorganisms (GCM) 10K type strain sequencing project: providing services to taxonomists for standard genome sequencing and annotation.</title>
        <authorList>
            <consortium name="The Broad Institute Genomics Platform"/>
            <consortium name="The Broad Institute Genome Sequencing Center for Infectious Disease"/>
            <person name="Wu L."/>
            <person name="Ma J."/>
        </authorList>
    </citation>
    <scope>NUCLEOTIDE SEQUENCE [LARGE SCALE GENOMIC DNA]</scope>
    <source>
        <strain evidence="5">CGMCC 1.15795</strain>
    </source>
</reference>
<accession>A0ABW4QUS4</accession>
<comment type="caution">
    <text evidence="4">The sequence shown here is derived from an EMBL/GenBank/DDBJ whole genome shotgun (WGS) entry which is preliminary data.</text>
</comment>
<evidence type="ECO:0000313" key="4">
    <source>
        <dbReference type="EMBL" id="MFD1873359.1"/>
    </source>
</evidence>
<sequence>MELRLRPLNASRRLGLFGLALGTSLLSASAAFAQTPTVYGLVTNLNGGFSQGLIQIDPNTGMSITNIGTYAPLVGVTAGQTLVGIDYRPNTGQLLALGYNPTVAGPTANTQLYSLNTATNTATAIGAAIRLELGGSTDRIGFDFNPTVDRIRVVSTNDTNVRLNPNNGALVAGTNVVNGGDPNLNPAAPSIGSVAYTNSYAGSTATTLYDIDETTGIIYTQNPANAGTLTNPVNLTFSAPNETPSPIAVNVQAIDFDIYYNAATGTNQGFLTEVTNAGSSNFYTFDPATGAATNRVNTIPQGIGFTVRDLAVVIAPLTQPALTGQLLYGVAGGNLVSFDSGAPRTIRTAVNVTGLQGAQVVAGLDFRPLTGELYAFGYDAAGQLGQLYTVNLTTGALTAIGSAISYPLGANANAIGFDFNPTVDRIRITSATNQVNLRANPSDGTFITDTPLTNTGGGAAPALSGVAYTNSDNNAATGTALYGYDQGTNFVLLSSNANLGTYGNVGSGSGITVNAANGVDFDIYSDLTTPATPANSAFLTATPSGSTFDNLYTVSLTGSTAGAATLVERIGNGSNLSGVAALPTPDANALTWNGSTSSAWNLAANWTPNRVPTATDNVIIPGGRPNQPTVSGTQQANALTLASGATLTTADGSALALSGNLVNYGGTLAGAGSGEVRFVGTTAQTISGTVSRFQNLTAANPAGVTASGPVQVVQVLRTTNNLASGGNVTLVSSAAGTALIAEAGGQVTGNITVQRYIDPTQNAGLGYRHYGAPVSGSTVNDLATTGFAPVVNSAYNTSPTPGRVSPFPTVLSYDQSRVGTITSTYGDFDKGWNSPASLTDALAVGTGYSVNLPATALVDFVGTANRGTISVPAARGTNAEAGWQLLANPYPSPFDLSQQPATDRPGFEAPVYVFESTSQYAGGYRTYTNGIGGNPILATGQAFFARVAAGQTAGSFTFNPSYRVTTYAPTSFRRTTADTRPLVHLALRGTTGAASDEAFVYFEQGATAGLDRQYDATKLPNSHGLNLVSLAGTDKLAINGLPALGAAEVAVPLLLSATQAGTYLLSAPELNNLPAGTFAFLRDAQAGTLTDLAKQPALSLSLAAGDNAGRFTLLLSGQQPLASAPAQLVQALSVFPNPATGSVSVSLPASLASQPIATSLVNIMGQTVRRTVLAAGSATEARSLSLSGVAPGVYSLRFETTEGVIAKRLVIAN</sequence>
<dbReference type="Pfam" id="PF14339">
    <property type="entry name" value="DUF4394"/>
    <property type="match status" value="2"/>
</dbReference>
<dbReference type="Pfam" id="PF18962">
    <property type="entry name" value="Por_Secre_tail"/>
    <property type="match status" value="1"/>
</dbReference>
<dbReference type="EMBL" id="JBHUFD010000005">
    <property type="protein sequence ID" value="MFD1873359.1"/>
    <property type="molecule type" value="Genomic_DNA"/>
</dbReference>
<evidence type="ECO:0000256" key="1">
    <source>
        <dbReference type="SAM" id="SignalP"/>
    </source>
</evidence>
<keyword evidence="5" id="KW-1185">Reference proteome</keyword>
<evidence type="ECO:0000259" key="3">
    <source>
        <dbReference type="Pfam" id="PF18962"/>
    </source>
</evidence>
<feature type="domain" description="Secretion system C-terminal sorting" evidence="3">
    <location>
        <begin position="1134"/>
        <end position="1211"/>
    </location>
</feature>